<keyword evidence="1" id="KW-0472">Membrane</keyword>
<dbReference type="RefSeq" id="WP_186408992.1">
    <property type="nucleotide sequence ID" value="NZ_FLQX01000156.1"/>
</dbReference>
<keyword evidence="4" id="KW-1185">Reference proteome</keyword>
<evidence type="ECO:0000313" key="3">
    <source>
        <dbReference type="EMBL" id="SBT09748.1"/>
    </source>
</evidence>
<protein>
    <recommendedName>
        <fullName evidence="2">TPM domain-containing protein</fullName>
    </recommendedName>
</protein>
<dbReference type="Proteomes" id="UP000199169">
    <property type="component" value="Unassembled WGS sequence"/>
</dbReference>
<dbReference type="STRING" id="1860102.ACCAA_760038"/>
<dbReference type="PANTHER" id="PTHR30373:SF2">
    <property type="entry name" value="UPF0603 PROTEIN YGCG"/>
    <property type="match status" value="1"/>
</dbReference>
<keyword evidence="1" id="KW-0812">Transmembrane</keyword>
<name>A0A1A8Y0A2_9PROT</name>
<feature type="transmembrane region" description="Helical" evidence="1">
    <location>
        <begin position="212"/>
        <end position="230"/>
    </location>
</feature>
<evidence type="ECO:0000256" key="1">
    <source>
        <dbReference type="SAM" id="Phobius"/>
    </source>
</evidence>
<dbReference type="PANTHER" id="PTHR30373">
    <property type="entry name" value="UPF0603 PROTEIN YGCG"/>
    <property type="match status" value="1"/>
</dbReference>
<organism evidence="3 4">
    <name type="scientific">Candidatus Accumulibacter aalborgensis</name>
    <dbReference type="NCBI Taxonomy" id="1860102"/>
    <lineage>
        <taxon>Bacteria</taxon>
        <taxon>Pseudomonadati</taxon>
        <taxon>Pseudomonadota</taxon>
        <taxon>Betaproteobacteria</taxon>
        <taxon>Candidatus Accumulibacter</taxon>
    </lineage>
</organism>
<dbReference type="AlphaFoldDB" id="A0A1A8Y0A2"/>
<dbReference type="EMBL" id="FLQX01000156">
    <property type="protein sequence ID" value="SBT09748.1"/>
    <property type="molecule type" value="Genomic_DNA"/>
</dbReference>
<feature type="transmembrane region" description="Helical" evidence="1">
    <location>
        <begin position="236"/>
        <end position="258"/>
    </location>
</feature>
<evidence type="ECO:0000259" key="2">
    <source>
        <dbReference type="Pfam" id="PF04536"/>
    </source>
</evidence>
<sequence length="293" mass="29650">MPRLPARLAAWLLSLLLLLGAGFAYSDDLLPVPRLVARVTDLTTTLTSEQRGLLDAKLAAFEREKGAQIVVLIVATVKPQAIEQYALRVVEAWQPGRRGIDDGALLLVAKEDRKLRIEVGYGLEGALNDATAKRIISETISPHFKQGDFFGGIDAGVDAMIRVIGGEPLPAPSAASLPGAAAADSHLETLLFVAFILVFVVGGVLRAIFGRFLAAGIVGVAAGVIAAMLISSVLVAAAVGFAGFIASILFGALGGAGWTSGGISWGGGGGGGGSQGFSGGGGGFGGGGASGDW</sequence>
<gene>
    <name evidence="3" type="ORF">ACCAA_760038</name>
</gene>
<dbReference type="Gene3D" id="3.10.310.50">
    <property type="match status" value="1"/>
</dbReference>
<keyword evidence="1" id="KW-1133">Transmembrane helix</keyword>
<evidence type="ECO:0000313" key="4">
    <source>
        <dbReference type="Proteomes" id="UP000199169"/>
    </source>
</evidence>
<feature type="transmembrane region" description="Helical" evidence="1">
    <location>
        <begin position="187"/>
        <end position="205"/>
    </location>
</feature>
<proteinExistence type="predicted"/>
<dbReference type="Pfam" id="PF04536">
    <property type="entry name" value="TPM_phosphatase"/>
    <property type="match status" value="1"/>
</dbReference>
<accession>A0A1A8Y0A2</accession>
<reference evidence="3 4" key="1">
    <citation type="submission" date="2016-06" db="EMBL/GenBank/DDBJ databases">
        <authorList>
            <person name="Kjaerup R.B."/>
            <person name="Dalgaard T.S."/>
            <person name="Juul-Madsen H.R."/>
        </authorList>
    </citation>
    <scope>NUCLEOTIDE SEQUENCE [LARGE SCALE GENOMIC DNA]</scope>
    <source>
        <strain evidence="3">3</strain>
    </source>
</reference>
<feature type="domain" description="TPM" evidence="2">
    <location>
        <begin position="39"/>
        <end position="162"/>
    </location>
</feature>
<dbReference type="InterPro" id="IPR007621">
    <property type="entry name" value="TPM_dom"/>
</dbReference>